<dbReference type="PANTHER" id="PTHR43404:SF2">
    <property type="entry name" value="LIPOPOLYSACCHARIDE CHOLINEPHOSPHOTRANSFERASE LICD"/>
    <property type="match status" value="1"/>
</dbReference>
<gene>
    <name evidence="2" type="ORF">SAMN04488494_2585</name>
</gene>
<evidence type="ECO:0000313" key="2">
    <source>
        <dbReference type="EMBL" id="SHM77806.1"/>
    </source>
</evidence>
<feature type="domain" description="LicD/FKTN/FKRP nucleotidyltransferase" evidence="1">
    <location>
        <begin position="23"/>
        <end position="248"/>
    </location>
</feature>
<dbReference type="PANTHER" id="PTHR43404">
    <property type="entry name" value="LIPOPOLYSACCHARIDE CHOLINEPHOSPHOTRANSFERASE LICD"/>
    <property type="match status" value="1"/>
</dbReference>
<organism evidence="2 3">
    <name type="scientific">Xylanibacter ruminicola</name>
    <name type="common">Prevotella ruminicola</name>
    <dbReference type="NCBI Taxonomy" id="839"/>
    <lineage>
        <taxon>Bacteria</taxon>
        <taxon>Pseudomonadati</taxon>
        <taxon>Bacteroidota</taxon>
        <taxon>Bacteroidia</taxon>
        <taxon>Bacteroidales</taxon>
        <taxon>Prevotellaceae</taxon>
        <taxon>Xylanibacter</taxon>
    </lineage>
</organism>
<proteinExistence type="predicted"/>
<protein>
    <submittedName>
        <fullName evidence="2">Lipopolysaccharide cholinephosphotransferase</fullName>
    </submittedName>
</protein>
<dbReference type="OrthoDB" id="9786100at2"/>
<sequence>MEQTDVLFKNKLLETFKAFIEFCNEHGIKYYACGGTLIGAVRHQGLIPWDDDIDVWMMPDDFKKFCSYRGKIQGHYDIMDGRDDNYWLLSVAKFVDVDTTLWEEEEYPCVTGVYIDVFPLYECDSQNALQQKHKHDEFEFFFKHSMRHYSFKRILSTLYNRHLFQFCEIMKDVLYYKPLYKTYKRKFDRFSRKIQNEHGDRYVSYAGDYGAGEIFTKDLFLESIKMRFEDFEIDVPKEYDIILKQLYGDYMKLPPEDKRKTHHSHYFLDLNRRWTLSEIKKYKKTAVV</sequence>
<dbReference type="AlphaFoldDB" id="A0A1M7LJQ9"/>
<dbReference type="GO" id="GO:0016740">
    <property type="term" value="F:transferase activity"/>
    <property type="evidence" value="ECO:0007669"/>
    <property type="project" value="UniProtKB-KW"/>
</dbReference>
<evidence type="ECO:0000259" key="1">
    <source>
        <dbReference type="Pfam" id="PF04991"/>
    </source>
</evidence>
<dbReference type="Pfam" id="PF04991">
    <property type="entry name" value="LicD"/>
    <property type="match status" value="1"/>
</dbReference>
<keyword evidence="2" id="KW-0808">Transferase</keyword>
<accession>A0A1M7LJQ9</accession>
<reference evidence="2 3" key="1">
    <citation type="submission" date="2016-11" db="EMBL/GenBank/DDBJ databases">
        <authorList>
            <person name="Jaros S."/>
            <person name="Januszkiewicz K."/>
            <person name="Wedrychowicz H."/>
        </authorList>
    </citation>
    <scope>NUCLEOTIDE SEQUENCE [LARGE SCALE GENOMIC DNA]</scope>
    <source>
        <strain evidence="2 3">BPI-34</strain>
    </source>
</reference>
<dbReference type="InterPro" id="IPR007074">
    <property type="entry name" value="LicD/FKTN/FKRP_NTP_transf"/>
</dbReference>
<dbReference type="EMBL" id="FRCJ01000006">
    <property type="protein sequence ID" value="SHM77806.1"/>
    <property type="molecule type" value="Genomic_DNA"/>
</dbReference>
<dbReference type="RefSeq" id="WP_073046515.1">
    <property type="nucleotide sequence ID" value="NZ_FOLF01000005.1"/>
</dbReference>
<dbReference type="Proteomes" id="UP000184280">
    <property type="component" value="Unassembled WGS sequence"/>
</dbReference>
<name>A0A1M7LJQ9_XYLRU</name>
<dbReference type="InterPro" id="IPR052942">
    <property type="entry name" value="LPS_cholinephosphotransferase"/>
</dbReference>
<dbReference type="GO" id="GO:0009100">
    <property type="term" value="P:glycoprotein metabolic process"/>
    <property type="evidence" value="ECO:0007669"/>
    <property type="project" value="UniProtKB-ARBA"/>
</dbReference>
<evidence type="ECO:0000313" key="3">
    <source>
        <dbReference type="Proteomes" id="UP000184280"/>
    </source>
</evidence>